<accession>A0A016XFE5</accession>
<dbReference type="Pfam" id="PF13590">
    <property type="entry name" value="DUF4136"/>
    <property type="match status" value="1"/>
</dbReference>
<reference evidence="2 3" key="1">
    <citation type="submission" date="2014-02" db="EMBL/GenBank/DDBJ databases">
        <title>Draft Genome of Hylemonella gracilis isolated from the Niagara River.</title>
        <authorList>
            <person name="Pawlowski D.R."/>
            <person name="Koudelka G.B."/>
        </authorList>
    </citation>
    <scope>NUCLEOTIDE SEQUENCE [LARGE SCALE GENOMIC DNA]</scope>
    <source>
        <strain evidence="2 3">Niagara R</strain>
    </source>
</reference>
<evidence type="ECO:0000313" key="3">
    <source>
        <dbReference type="Proteomes" id="UP000023268"/>
    </source>
</evidence>
<dbReference type="STRING" id="1458275.AZ34_03855"/>
<evidence type="ECO:0000259" key="1">
    <source>
        <dbReference type="Pfam" id="PF13590"/>
    </source>
</evidence>
<dbReference type="Proteomes" id="UP000023268">
    <property type="component" value="Unassembled WGS sequence"/>
</dbReference>
<dbReference type="InterPro" id="IPR025411">
    <property type="entry name" value="DUF4136"/>
</dbReference>
<sequence>MPHRIAALICTVLLALLATACSGLRTIESQVQATVPAGGASSSAAATTTAAAAPLGPGARYRYERLPSQAEDPARAETIEAMADAALKAVGMVRDDQQPRYSVQIQTSVEAFYVDDWGRRYPGMPPYSPGFFGELGVFVGPGRIGPGTRIGMGWTSWPPSVRHAYGVSLLMRDLESQRIVYETRASHEGPWGDSDRVLPALLKAALQDFPAPHTGPVKIQIPR</sequence>
<dbReference type="OrthoDB" id="8687009at2"/>
<proteinExistence type="predicted"/>
<comment type="caution">
    <text evidence="2">The sequence shown here is derived from an EMBL/GenBank/DDBJ whole genome shotgun (WGS) entry which is preliminary data.</text>
</comment>
<evidence type="ECO:0000313" key="2">
    <source>
        <dbReference type="EMBL" id="EYC50297.1"/>
    </source>
</evidence>
<gene>
    <name evidence="2" type="ORF">AZ34_03855</name>
</gene>
<dbReference type="eggNOG" id="ENOG50330E3">
    <property type="taxonomic scope" value="Bacteria"/>
</dbReference>
<protein>
    <recommendedName>
        <fullName evidence="1">DUF4136 domain-containing protein</fullName>
    </recommendedName>
</protein>
<feature type="domain" description="DUF4136" evidence="1">
    <location>
        <begin position="60"/>
        <end position="210"/>
    </location>
</feature>
<dbReference type="EMBL" id="JEMG01000001">
    <property type="protein sequence ID" value="EYC50297.1"/>
    <property type="molecule type" value="Genomic_DNA"/>
</dbReference>
<dbReference type="PROSITE" id="PS51257">
    <property type="entry name" value="PROKAR_LIPOPROTEIN"/>
    <property type="match status" value="1"/>
</dbReference>
<dbReference type="RefSeq" id="WP_035604959.1">
    <property type="nucleotide sequence ID" value="NZ_JEMG01000001.1"/>
</dbReference>
<organism evidence="2 3">
    <name type="scientific">Hylemonella gracilis str. Niagara R</name>
    <dbReference type="NCBI Taxonomy" id="1458275"/>
    <lineage>
        <taxon>Bacteria</taxon>
        <taxon>Pseudomonadati</taxon>
        <taxon>Pseudomonadota</taxon>
        <taxon>Betaproteobacteria</taxon>
        <taxon>Burkholderiales</taxon>
        <taxon>Comamonadaceae</taxon>
        <taxon>Hylemonella</taxon>
    </lineage>
</organism>
<name>A0A016XFE5_9BURK</name>
<dbReference type="AlphaFoldDB" id="A0A016XFE5"/>